<protein>
    <recommendedName>
        <fullName evidence="5">Mid2 domain-containing protein</fullName>
    </recommendedName>
</protein>
<evidence type="ECO:0000313" key="3">
    <source>
        <dbReference type="Proteomes" id="UP000504637"/>
    </source>
</evidence>
<feature type="compositionally biased region" description="Low complexity" evidence="1">
    <location>
        <begin position="19"/>
        <end position="29"/>
    </location>
</feature>
<sequence>MTMTSSNAASTIMSVPNGTTSQPSSTTSSLLSTITSMSSGAAQQAASTMGGTVSSPVAASDASTVAATQQAVSSNESAVKIGIGVGLAIGLLILIVLCVIAYALIRRRRKAKKEVHDAAQSPISEVSFVEKTHEAPTSGVGIYEMNGQHRGELEDHSGSHFVQGQKTGSISMELEDHATSKLMFQSKSEDAETGHRAELE</sequence>
<keyword evidence="2" id="KW-1133">Transmembrane helix</keyword>
<accession>A0A6J3LX06</accession>
<dbReference type="RefSeq" id="XP_033457321.1">
    <property type="nucleotide sequence ID" value="XM_033603367.1"/>
</dbReference>
<keyword evidence="2" id="KW-0812">Transmembrane</keyword>
<feature type="region of interest" description="Disordered" evidence="1">
    <location>
        <begin position="1"/>
        <end position="29"/>
    </location>
</feature>
<evidence type="ECO:0008006" key="5">
    <source>
        <dbReference type="Google" id="ProtNLM"/>
    </source>
</evidence>
<dbReference type="GeneID" id="54361167"/>
<evidence type="ECO:0000256" key="2">
    <source>
        <dbReference type="SAM" id="Phobius"/>
    </source>
</evidence>
<feature type="transmembrane region" description="Helical" evidence="2">
    <location>
        <begin position="81"/>
        <end position="105"/>
    </location>
</feature>
<feature type="compositionally biased region" description="Polar residues" evidence="1">
    <location>
        <begin position="1"/>
        <end position="18"/>
    </location>
</feature>
<dbReference type="Proteomes" id="UP000504637">
    <property type="component" value="Unplaced"/>
</dbReference>
<evidence type="ECO:0000256" key="1">
    <source>
        <dbReference type="SAM" id="MobiDB-lite"/>
    </source>
</evidence>
<reference evidence="4" key="3">
    <citation type="submission" date="2025-08" db="UniProtKB">
        <authorList>
            <consortium name="RefSeq"/>
        </authorList>
    </citation>
    <scope>IDENTIFICATION</scope>
    <source>
        <strain evidence="4">CBS 342.82</strain>
    </source>
</reference>
<organism evidence="4">
    <name type="scientific">Dissoconium aciculare CBS 342.82</name>
    <dbReference type="NCBI Taxonomy" id="1314786"/>
    <lineage>
        <taxon>Eukaryota</taxon>
        <taxon>Fungi</taxon>
        <taxon>Dikarya</taxon>
        <taxon>Ascomycota</taxon>
        <taxon>Pezizomycotina</taxon>
        <taxon>Dothideomycetes</taxon>
        <taxon>Dothideomycetidae</taxon>
        <taxon>Mycosphaerellales</taxon>
        <taxon>Dissoconiaceae</taxon>
        <taxon>Dissoconium</taxon>
    </lineage>
</organism>
<keyword evidence="2" id="KW-0472">Membrane</keyword>
<name>A0A6J3LX06_9PEZI</name>
<gene>
    <name evidence="4" type="ORF">K489DRAFT_372796</name>
</gene>
<keyword evidence="3" id="KW-1185">Reference proteome</keyword>
<evidence type="ECO:0000313" key="4">
    <source>
        <dbReference type="RefSeq" id="XP_033457321.1"/>
    </source>
</evidence>
<dbReference type="AlphaFoldDB" id="A0A6J3LX06"/>
<reference evidence="4" key="2">
    <citation type="submission" date="2020-04" db="EMBL/GenBank/DDBJ databases">
        <authorList>
            <consortium name="NCBI Genome Project"/>
        </authorList>
    </citation>
    <scope>NUCLEOTIDE SEQUENCE</scope>
    <source>
        <strain evidence="4">CBS 342.82</strain>
    </source>
</reference>
<proteinExistence type="predicted"/>
<reference evidence="4" key="1">
    <citation type="submission" date="2020-01" db="EMBL/GenBank/DDBJ databases">
        <authorList>
            <consortium name="DOE Joint Genome Institute"/>
            <person name="Haridas S."/>
            <person name="Albert R."/>
            <person name="Binder M."/>
            <person name="Bloem J."/>
            <person name="Labutti K."/>
            <person name="Salamov A."/>
            <person name="Andreopoulos B."/>
            <person name="Baker S.E."/>
            <person name="Barry K."/>
            <person name="Bills G."/>
            <person name="Bluhm B.H."/>
            <person name="Cannon C."/>
            <person name="Castanera R."/>
            <person name="Culley D.E."/>
            <person name="Daum C."/>
            <person name="Ezra D."/>
            <person name="Gonzalez J.B."/>
            <person name="Henrissat B."/>
            <person name="Kuo A."/>
            <person name="Liang C."/>
            <person name="Lipzen A."/>
            <person name="Lutzoni F."/>
            <person name="Magnuson J."/>
            <person name="Mondo S."/>
            <person name="Nolan M."/>
            <person name="Ohm R."/>
            <person name="Pangilinan J."/>
            <person name="Park H.-J."/>
            <person name="Ramirez L."/>
            <person name="Alfaro M."/>
            <person name="Sun H."/>
            <person name="Tritt A."/>
            <person name="Yoshinaga Y."/>
            <person name="Zwiers L.-H."/>
            <person name="Turgeon B.G."/>
            <person name="Goodwin S.B."/>
            <person name="Spatafora J.W."/>
            <person name="Crous P.W."/>
            <person name="Grigoriev I.V."/>
        </authorList>
    </citation>
    <scope>NUCLEOTIDE SEQUENCE</scope>
    <source>
        <strain evidence="4">CBS 342.82</strain>
    </source>
</reference>
<dbReference type="CDD" id="cd12087">
    <property type="entry name" value="TM_EGFR-like"/>
    <property type="match status" value="1"/>
</dbReference>